<reference evidence="2" key="1">
    <citation type="journal article" date="2019" name="Nat. Commun.">
        <title>Genome-wide association mapping of date palm fruit traits.</title>
        <authorList>
            <person name="Hazzouri K.M."/>
            <person name="Gros-Balthazard M."/>
            <person name="Flowers J.M."/>
            <person name="Copetti D."/>
            <person name="Lemansour A."/>
            <person name="Lebrun M."/>
            <person name="Masmoudi K."/>
            <person name="Ferrand S."/>
            <person name="Dhar M.I."/>
            <person name="Fresquez Z.A."/>
            <person name="Rosas U."/>
            <person name="Zhang J."/>
            <person name="Talag J."/>
            <person name="Lee S."/>
            <person name="Kudrna D."/>
            <person name="Powell R.F."/>
            <person name="Leitch I.J."/>
            <person name="Krueger R.R."/>
            <person name="Wing R.A."/>
            <person name="Amiri K.M.A."/>
            <person name="Purugganan M.D."/>
        </authorList>
    </citation>
    <scope>NUCLEOTIDE SEQUENCE [LARGE SCALE GENOMIC DNA]</scope>
    <source>
        <strain evidence="2">cv. Khalas</strain>
    </source>
</reference>
<dbReference type="Pfam" id="PF24626">
    <property type="entry name" value="SH3_Tf2-1"/>
    <property type="match status" value="1"/>
</dbReference>
<proteinExistence type="predicted"/>
<evidence type="ECO:0000313" key="3">
    <source>
        <dbReference type="RefSeq" id="XP_038990397.1"/>
    </source>
</evidence>
<dbReference type="CDD" id="cd00024">
    <property type="entry name" value="CD_CSD"/>
    <property type="match status" value="1"/>
</dbReference>
<dbReference type="InterPro" id="IPR016197">
    <property type="entry name" value="Chromo-like_dom_sf"/>
</dbReference>
<dbReference type="OrthoDB" id="752167at2759"/>
<reference evidence="3" key="2">
    <citation type="submission" date="2025-08" db="UniProtKB">
        <authorList>
            <consortium name="RefSeq"/>
        </authorList>
    </citation>
    <scope>IDENTIFICATION</scope>
    <source>
        <tissue evidence="3">Young leaves</tissue>
    </source>
</reference>
<dbReference type="SUPFAM" id="SSF54160">
    <property type="entry name" value="Chromo domain-like"/>
    <property type="match status" value="1"/>
</dbReference>
<gene>
    <name evidence="3" type="primary">LOC120113327</name>
</gene>
<organism evidence="2 3">
    <name type="scientific">Phoenix dactylifera</name>
    <name type="common">Date palm</name>
    <dbReference type="NCBI Taxonomy" id="42345"/>
    <lineage>
        <taxon>Eukaryota</taxon>
        <taxon>Viridiplantae</taxon>
        <taxon>Streptophyta</taxon>
        <taxon>Embryophyta</taxon>
        <taxon>Tracheophyta</taxon>
        <taxon>Spermatophyta</taxon>
        <taxon>Magnoliopsida</taxon>
        <taxon>Liliopsida</taxon>
        <taxon>Arecaceae</taxon>
        <taxon>Coryphoideae</taxon>
        <taxon>Phoeniceae</taxon>
        <taxon>Phoenix</taxon>
    </lineage>
</organism>
<dbReference type="GeneID" id="120113327"/>
<evidence type="ECO:0000259" key="1">
    <source>
        <dbReference type="Pfam" id="PF24626"/>
    </source>
</evidence>
<dbReference type="InterPro" id="IPR056924">
    <property type="entry name" value="SH3_Tf2-1"/>
</dbReference>
<protein>
    <submittedName>
        <fullName evidence="3">Uncharacterized protein LOC120113327</fullName>
    </submittedName>
</protein>
<dbReference type="AlphaFoldDB" id="A0A8B9AXP8"/>
<keyword evidence="2" id="KW-1185">Reference proteome</keyword>
<dbReference type="Proteomes" id="UP000228380">
    <property type="component" value="Chromosome 15"/>
</dbReference>
<dbReference type="PANTHER" id="PTHR46148">
    <property type="entry name" value="CHROMO DOMAIN-CONTAINING PROTEIN"/>
    <property type="match status" value="1"/>
</dbReference>
<name>A0A8B9AXP8_PHODC</name>
<evidence type="ECO:0000313" key="2">
    <source>
        <dbReference type="Proteomes" id="UP000228380"/>
    </source>
</evidence>
<sequence length="201" mass="23848">MAPYEALYGRKCRSPLHWDDVGEKKLLGLELVQSAREKILLIRKRLKAAQDRQKSWADKKRREVKFQEGDFVLKVSPSKGVTRFGRHSKLNPRYIGPFEILSRVGEVAYKLALLPELSSVHNVFHVSLLRRYIPDPSHIVQHEPLQIDRDLIYEEYPLRIIDHKEQVLRRRIIPYVKVQWSNHSEREATWELEEDMRARHP</sequence>
<accession>A0A8B9AXP8</accession>
<dbReference type="RefSeq" id="XP_038990397.1">
    <property type="nucleotide sequence ID" value="XM_039134469.1"/>
</dbReference>
<dbReference type="PANTHER" id="PTHR46148:SF60">
    <property type="entry name" value="CHROMO DOMAIN-CONTAINING PROTEIN"/>
    <property type="match status" value="1"/>
</dbReference>
<feature type="domain" description="Tf2-1-like SH3-like" evidence="1">
    <location>
        <begin position="69"/>
        <end position="132"/>
    </location>
</feature>
<dbReference type="KEGG" id="pda:120113327"/>